<evidence type="ECO:0000256" key="1">
    <source>
        <dbReference type="ARBA" id="ARBA00023002"/>
    </source>
</evidence>
<dbReference type="KEGG" id="ams:AMIS_21750"/>
<dbReference type="RefSeq" id="WP_014442290.1">
    <property type="nucleotide sequence ID" value="NC_017093.1"/>
</dbReference>
<gene>
    <name evidence="3" type="ordered locus">AMIS_21750</name>
</gene>
<dbReference type="Pfam" id="PF01243">
    <property type="entry name" value="PNPOx_N"/>
    <property type="match status" value="1"/>
</dbReference>
<dbReference type="SUPFAM" id="SSF50475">
    <property type="entry name" value="FMN-binding split barrel"/>
    <property type="match status" value="1"/>
</dbReference>
<dbReference type="InterPro" id="IPR012349">
    <property type="entry name" value="Split_barrel_FMN-bd"/>
</dbReference>
<dbReference type="HOGENOM" id="CLU_123922_5_0_11"/>
<accession>I0H308</accession>
<keyword evidence="4" id="KW-1185">Reference proteome</keyword>
<dbReference type="PANTHER" id="PTHR35176">
    <property type="entry name" value="HEME OXYGENASE HI_0854-RELATED"/>
    <property type="match status" value="1"/>
</dbReference>
<keyword evidence="1" id="KW-0560">Oxidoreductase</keyword>
<dbReference type="GO" id="GO:0070967">
    <property type="term" value="F:coenzyme F420 binding"/>
    <property type="evidence" value="ECO:0007669"/>
    <property type="project" value="TreeGrafter"/>
</dbReference>
<dbReference type="GO" id="GO:0016627">
    <property type="term" value="F:oxidoreductase activity, acting on the CH-CH group of donors"/>
    <property type="evidence" value="ECO:0007669"/>
    <property type="project" value="TreeGrafter"/>
</dbReference>
<dbReference type="Proteomes" id="UP000007882">
    <property type="component" value="Chromosome"/>
</dbReference>
<feature type="domain" description="Pyridoxamine 5'-phosphate oxidase N-terminal" evidence="2">
    <location>
        <begin position="12"/>
        <end position="144"/>
    </location>
</feature>
<evidence type="ECO:0000313" key="4">
    <source>
        <dbReference type="Proteomes" id="UP000007882"/>
    </source>
</evidence>
<dbReference type="GO" id="GO:0005829">
    <property type="term" value="C:cytosol"/>
    <property type="evidence" value="ECO:0007669"/>
    <property type="project" value="TreeGrafter"/>
</dbReference>
<dbReference type="PANTHER" id="PTHR35176:SF6">
    <property type="entry name" value="HEME OXYGENASE HI_0854-RELATED"/>
    <property type="match status" value="1"/>
</dbReference>
<evidence type="ECO:0000259" key="2">
    <source>
        <dbReference type="Pfam" id="PF01243"/>
    </source>
</evidence>
<reference evidence="3 4" key="1">
    <citation type="submission" date="2012-02" db="EMBL/GenBank/DDBJ databases">
        <title>Complete genome sequence of Actinoplanes missouriensis 431 (= NBRC 102363).</title>
        <authorList>
            <person name="Ohnishi Y."/>
            <person name="Ishikawa J."/>
            <person name="Sekine M."/>
            <person name="Hosoyama A."/>
            <person name="Harada T."/>
            <person name="Narita H."/>
            <person name="Hata T."/>
            <person name="Konno Y."/>
            <person name="Tutikane K."/>
            <person name="Fujita N."/>
            <person name="Horinouchi S."/>
            <person name="Hayakawa M."/>
        </authorList>
    </citation>
    <scope>NUCLEOTIDE SEQUENCE [LARGE SCALE GENOMIC DNA]</scope>
    <source>
        <strain evidence="4">ATCC 14538 / DSM 43046 / CBS 188.64 / JCM 3121 / NBRC 102363 / NCIMB 12654 / NRRL B-3342 / UNCC 431</strain>
    </source>
</reference>
<name>I0H308_ACTM4</name>
<dbReference type="PATRIC" id="fig|512565.3.peg.2172"/>
<dbReference type="AlphaFoldDB" id="I0H308"/>
<sequence>MKQRETVTMSGDEVTGLLSRARKMQLATINPDGTPHLVTMFFGLAGDGGIAFWTYRSSQKALNLARDPRVTCLVEDGEDYFELRGVQVSGVVRRIDDLPGVTEVGRLIADRMPDVPRDALDAYVAHAARKRAAYVVEPLRVVSWDHRKLLD</sequence>
<dbReference type="InterPro" id="IPR052019">
    <property type="entry name" value="F420H2_bilvrd_red/Heme_oxyg"/>
</dbReference>
<evidence type="ECO:0000313" key="3">
    <source>
        <dbReference type="EMBL" id="BAL87395.1"/>
    </source>
</evidence>
<dbReference type="Gene3D" id="2.30.110.10">
    <property type="entry name" value="Electron Transport, Fmn-binding Protein, Chain A"/>
    <property type="match status" value="1"/>
</dbReference>
<proteinExistence type="predicted"/>
<protein>
    <submittedName>
        <fullName evidence="3">Putative pyridoxamine 5'-phosphate oxidase-related protein</fullName>
    </submittedName>
</protein>
<organism evidence="3 4">
    <name type="scientific">Actinoplanes missouriensis (strain ATCC 14538 / DSM 43046 / CBS 188.64 / JCM 3121 / NBRC 102363 / NCIMB 12654 / NRRL B-3342 / UNCC 431)</name>
    <dbReference type="NCBI Taxonomy" id="512565"/>
    <lineage>
        <taxon>Bacteria</taxon>
        <taxon>Bacillati</taxon>
        <taxon>Actinomycetota</taxon>
        <taxon>Actinomycetes</taxon>
        <taxon>Micromonosporales</taxon>
        <taxon>Micromonosporaceae</taxon>
        <taxon>Actinoplanes</taxon>
    </lineage>
</organism>
<dbReference type="STRING" id="512565.AMIS_21750"/>
<dbReference type="EMBL" id="AP012319">
    <property type="protein sequence ID" value="BAL87395.1"/>
    <property type="molecule type" value="Genomic_DNA"/>
</dbReference>
<dbReference type="eggNOG" id="COG3467">
    <property type="taxonomic scope" value="Bacteria"/>
</dbReference>
<dbReference type="InterPro" id="IPR011576">
    <property type="entry name" value="Pyridox_Oxase_N"/>
</dbReference>